<comment type="pathway">
    <text evidence="1">Amino-acid biosynthesis; L-histidine biosynthesis; L-histidine from 5-phospho-alpha-D-ribose 1-diphosphate: step 6/9.</text>
</comment>
<dbReference type="AlphaFoldDB" id="A0A0F9NB76"/>
<dbReference type="Pfam" id="PF00475">
    <property type="entry name" value="IGPD"/>
    <property type="match status" value="1"/>
</dbReference>
<dbReference type="HAMAP" id="MF_00076">
    <property type="entry name" value="HisB"/>
    <property type="match status" value="1"/>
</dbReference>
<proteinExistence type="inferred from homology"/>
<evidence type="ECO:0000256" key="2">
    <source>
        <dbReference type="ARBA" id="ARBA00016664"/>
    </source>
</evidence>
<gene>
    <name evidence="6" type="ORF">LCGC14_1283210</name>
</gene>
<dbReference type="CDD" id="cd07914">
    <property type="entry name" value="IGPD"/>
    <property type="match status" value="1"/>
</dbReference>
<dbReference type="FunFam" id="3.30.230.40:FF:000003">
    <property type="entry name" value="Imidazoleglycerol-phosphate dehydratase HisB"/>
    <property type="match status" value="1"/>
</dbReference>
<dbReference type="GO" id="GO:0004424">
    <property type="term" value="F:imidazoleglycerol-phosphate dehydratase activity"/>
    <property type="evidence" value="ECO:0007669"/>
    <property type="project" value="InterPro"/>
</dbReference>
<dbReference type="PROSITE" id="PS00955">
    <property type="entry name" value="IGP_DEHYDRATASE_2"/>
    <property type="match status" value="1"/>
</dbReference>
<reference evidence="6" key="1">
    <citation type="journal article" date="2015" name="Nature">
        <title>Complex archaea that bridge the gap between prokaryotes and eukaryotes.</title>
        <authorList>
            <person name="Spang A."/>
            <person name="Saw J.H."/>
            <person name="Jorgensen S.L."/>
            <person name="Zaremba-Niedzwiedzka K."/>
            <person name="Martijn J."/>
            <person name="Lind A.E."/>
            <person name="van Eijk R."/>
            <person name="Schleper C."/>
            <person name="Guy L."/>
            <person name="Ettema T.J."/>
        </authorList>
    </citation>
    <scope>NUCLEOTIDE SEQUENCE</scope>
</reference>
<comment type="caution">
    <text evidence="6">The sequence shown here is derived from an EMBL/GenBank/DDBJ whole genome shotgun (WGS) entry which is preliminary data.</text>
</comment>
<keyword evidence="5" id="KW-0456">Lyase</keyword>
<protein>
    <recommendedName>
        <fullName evidence="2">Imidazoleglycerol-phosphate dehydratase</fullName>
    </recommendedName>
</protein>
<dbReference type="NCBIfam" id="NF002114">
    <property type="entry name" value="PRK00951.2-4"/>
    <property type="match status" value="1"/>
</dbReference>
<sequence>MARKAHKVRKTKETSIELKLLVDGKGAGKIDSGVPFLDHMLELLAKQSGFNIELNATGDLQVDTHHTVEDIGIVLGEALNDALGDKKNIERYASAMVPMDEALVLIAIDIGGRPFLDYDVDLPREEIKGFNVDLVNDFLQAFVSKAGVNLHLRLLSGRNSHHIIEAIFKGLGLVLRKAAAQTRDQGVPSTKGVL</sequence>
<evidence type="ECO:0000313" key="6">
    <source>
        <dbReference type="EMBL" id="KKM86025.1"/>
    </source>
</evidence>
<evidence type="ECO:0000256" key="1">
    <source>
        <dbReference type="ARBA" id="ARBA00005047"/>
    </source>
</evidence>
<dbReference type="PANTHER" id="PTHR23133:SF2">
    <property type="entry name" value="IMIDAZOLEGLYCEROL-PHOSPHATE DEHYDRATASE"/>
    <property type="match status" value="1"/>
</dbReference>
<dbReference type="Gene3D" id="3.30.230.40">
    <property type="entry name" value="Imidazole glycerol phosphate dehydratase, domain 1"/>
    <property type="match status" value="2"/>
</dbReference>
<dbReference type="FunFam" id="3.30.230.40:FF:000001">
    <property type="entry name" value="Imidazoleglycerol-phosphate dehydratase HisB"/>
    <property type="match status" value="1"/>
</dbReference>
<name>A0A0F9NB76_9ZZZZ</name>
<organism evidence="6">
    <name type="scientific">marine sediment metagenome</name>
    <dbReference type="NCBI Taxonomy" id="412755"/>
    <lineage>
        <taxon>unclassified sequences</taxon>
        <taxon>metagenomes</taxon>
        <taxon>ecological metagenomes</taxon>
    </lineage>
</organism>
<dbReference type="InterPro" id="IPR020565">
    <property type="entry name" value="ImidazoleglycerP_deHydtase_CS"/>
</dbReference>
<keyword evidence="3" id="KW-0028">Amino-acid biosynthesis</keyword>
<dbReference type="InterPro" id="IPR000807">
    <property type="entry name" value="ImidazoleglycerolP_deHydtase"/>
</dbReference>
<evidence type="ECO:0000256" key="4">
    <source>
        <dbReference type="ARBA" id="ARBA00023102"/>
    </source>
</evidence>
<dbReference type="NCBIfam" id="NF002111">
    <property type="entry name" value="PRK00951.2-1"/>
    <property type="match status" value="1"/>
</dbReference>
<dbReference type="PANTHER" id="PTHR23133">
    <property type="entry name" value="IMIDAZOLEGLYCEROL-PHOSPHATE DEHYDRATASE HIS7"/>
    <property type="match status" value="1"/>
</dbReference>
<dbReference type="EMBL" id="LAZR01007320">
    <property type="protein sequence ID" value="KKM86025.1"/>
    <property type="molecule type" value="Genomic_DNA"/>
</dbReference>
<dbReference type="UniPathway" id="UPA00031">
    <property type="reaction ID" value="UER00011"/>
</dbReference>
<dbReference type="SUPFAM" id="SSF54211">
    <property type="entry name" value="Ribosomal protein S5 domain 2-like"/>
    <property type="match status" value="2"/>
</dbReference>
<dbReference type="PROSITE" id="PS00954">
    <property type="entry name" value="IGP_DEHYDRATASE_1"/>
    <property type="match status" value="1"/>
</dbReference>
<keyword evidence="4" id="KW-0368">Histidine biosynthesis</keyword>
<evidence type="ECO:0000256" key="3">
    <source>
        <dbReference type="ARBA" id="ARBA00022605"/>
    </source>
</evidence>
<dbReference type="InterPro" id="IPR038494">
    <property type="entry name" value="IGPD_sf"/>
</dbReference>
<evidence type="ECO:0000256" key="5">
    <source>
        <dbReference type="ARBA" id="ARBA00023239"/>
    </source>
</evidence>
<dbReference type="InterPro" id="IPR020568">
    <property type="entry name" value="Ribosomal_Su5_D2-typ_SF"/>
</dbReference>
<accession>A0A0F9NB76</accession>
<dbReference type="GO" id="GO:0000105">
    <property type="term" value="P:L-histidine biosynthetic process"/>
    <property type="evidence" value="ECO:0007669"/>
    <property type="project" value="UniProtKB-UniPathway"/>
</dbReference>